<accession>A0A1F5ZN36</accession>
<organism evidence="2 3">
    <name type="scientific">Candidatus Gottesmanbacteria bacterium RIFCSPHIGHO2_02_FULL_39_11</name>
    <dbReference type="NCBI Taxonomy" id="1798382"/>
    <lineage>
        <taxon>Bacteria</taxon>
        <taxon>Candidatus Gottesmaniibacteriota</taxon>
    </lineage>
</organism>
<dbReference type="Gene3D" id="1.10.530.10">
    <property type="match status" value="1"/>
</dbReference>
<dbReference type="InterPro" id="IPR023346">
    <property type="entry name" value="Lysozyme-like_dom_sf"/>
</dbReference>
<comment type="caution">
    <text evidence="2">The sequence shown here is derived from an EMBL/GenBank/DDBJ whole genome shotgun (WGS) entry which is preliminary data.</text>
</comment>
<dbReference type="EMBL" id="MFJL01000034">
    <property type="protein sequence ID" value="OGG13899.1"/>
    <property type="molecule type" value="Genomic_DNA"/>
</dbReference>
<dbReference type="Pfam" id="PF01464">
    <property type="entry name" value="SLT"/>
    <property type="match status" value="1"/>
</dbReference>
<evidence type="ECO:0000313" key="3">
    <source>
        <dbReference type="Proteomes" id="UP000176923"/>
    </source>
</evidence>
<reference evidence="2 3" key="1">
    <citation type="journal article" date="2016" name="Nat. Commun.">
        <title>Thousands of microbial genomes shed light on interconnected biogeochemical processes in an aquifer system.</title>
        <authorList>
            <person name="Anantharaman K."/>
            <person name="Brown C.T."/>
            <person name="Hug L.A."/>
            <person name="Sharon I."/>
            <person name="Castelle C.J."/>
            <person name="Probst A.J."/>
            <person name="Thomas B.C."/>
            <person name="Singh A."/>
            <person name="Wilkins M.J."/>
            <person name="Karaoz U."/>
            <person name="Brodie E.L."/>
            <person name="Williams K.H."/>
            <person name="Hubbard S.S."/>
            <person name="Banfield J.F."/>
        </authorList>
    </citation>
    <scope>NUCLEOTIDE SEQUENCE [LARGE SCALE GENOMIC DNA]</scope>
</reference>
<dbReference type="InterPro" id="IPR008258">
    <property type="entry name" value="Transglycosylase_SLT_dom_1"/>
</dbReference>
<proteinExistence type="predicted"/>
<protein>
    <recommendedName>
        <fullName evidence="1">Transglycosylase SLT domain-containing protein</fullName>
    </recommendedName>
</protein>
<dbReference type="SUPFAM" id="SSF53955">
    <property type="entry name" value="Lysozyme-like"/>
    <property type="match status" value="1"/>
</dbReference>
<dbReference type="Proteomes" id="UP000176923">
    <property type="component" value="Unassembled WGS sequence"/>
</dbReference>
<dbReference type="CDD" id="cd00254">
    <property type="entry name" value="LT-like"/>
    <property type="match status" value="1"/>
</dbReference>
<dbReference type="AlphaFoldDB" id="A0A1F5ZN36"/>
<name>A0A1F5ZN36_9BACT</name>
<evidence type="ECO:0000313" key="2">
    <source>
        <dbReference type="EMBL" id="OGG13899.1"/>
    </source>
</evidence>
<sequence>MPDDVNTGISGKELSAIKRRLESERDVLIEKMREGCPELYAWFAQKHIDLKNLHQYSKQITAALFMAGQMTVATPAIPPPPTPLPAQAGLPPNTAINSALLTNMDPADQGLIVWNTYREDIMKTADKYEIQPQLIFATIMTESMGNPRSYRYESRLGEASYGLGQILYSTALSLGYSGSPEGLYDPQTNIDLIGKYHRRTLDRYENMDVYKLTTAYNAGNPFSQAIPGHINKFKKWYDKELNV</sequence>
<evidence type="ECO:0000259" key="1">
    <source>
        <dbReference type="Pfam" id="PF01464"/>
    </source>
</evidence>
<feature type="domain" description="Transglycosylase SLT" evidence="1">
    <location>
        <begin position="122"/>
        <end position="220"/>
    </location>
</feature>
<gene>
    <name evidence="2" type="ORF">A3D77_05140</name>
</gene>